<dbReference type="Gene3D" id="3.40.50.1820">
    <property type="entry name" value="alpha/beta hydrolase"/>
    <property type="match status" value="1"/>
</dbReference>
<accession>A0ABR0SX63</accession>
<dbReference type="GO" id="GO:0016787">
    <property type="term" value="F:hydrolase activity"/>
    <property type="evidence" value="ECO:0007669"/>
    <property type="project" value="UniProtKB-KW"/>
</dbReference>
<evidence type="ECO:0000313" key="3">
    <source>
        <dbReference type="EMBL" id="KAK5996697.1"/>
    </source>
</evidence>
<dbReference type="EMBL" id="JAVFKD010000002">
    <property type="protein sequence ID" value="KAK5996697.1"/>
    <property type="molecule type" value="Genomic_DNA"/>
</dbReference>
<keyword evidence="3" id="KW-0378">Hydrolase</keyword>
<reference evidence="3 4" key="1">
    <citation type="submission" date="2024-01" db="EMBL/GenBank/DDBJ databases">
        <title>Complete genome of Cladobotryum mycophilum ATHUM6906.</title>
        <authorList>
            <person name="Christinaki A.C."/>
            <person name="Myridakis A.I."/>
            <person name="Kouvelis V.N."/>
        </authorList>
    </citation>
    <scope>NUCLEOTIDE SEQUENCE [LARGE SCALE GENOMIC DNA]</scope>
    <source>
        <strain evidence="3 4">ATHUM6906</strain>
    </source>
</reference>
<dbReference type="InterPro" id="IPR050261">
    <property type="entry name" value="FrsA_esterase"/>
</dbReference>
<dbReference type="InterPro" id="IPR029058">
    <property type="entry name" value="AB_hydrolase_fold"/>
</dbReference>
<sequence length="409" mass="45593">MANPNASMYQLNADASFHFEILRPMSLAVYDGGDLSEVLTAANSILPGDFESFYSAFASLANHVYDRAQSILKNKFPVSARSAFFSAATYFRMADFYLHGNPSDPRIMQLWTQQTDAFNQGLALLNTPNERFTIHTPDFDIPAIWFAPDEEVKKRPTIVLGNGYDGCQEEMYHVIGLAALERGYNVLSYEGPGQPSVRRYQNLGFIPDWERVVTPVIDHLLTNPSVDPDAIGLLGLSFGGYLAPRAAAFEHRLSAVMAIDGVWDFGVNARNTLGPDIMKIFDAGNKTEFDQLLLKLAEPGRPTGLRWSIQQGMWAFNTKSPYDFVSQLMNYTLKDVIQQVKVPVFVGLAQQDIFFPGQPELLAEHLGKLGHLYNFTDANYIGTHAGVGSLKQHSAIILDWFQNVLDSKH</sequence>
<proteinExistence type="inferred from homology"/>
<keyword evidence="4" id="KW-1185">Reference proteome</keyword>
<evidence type="ECO:0000259" key="2">
    <source>
        <dbReference type="Pfam" id="PF12697"/>
    </source>
</evidence>
<dbReference type="SUPFAM" id="SSF53474">
    <property type="entry name" value="alpha/beta-Hydrolases"/>
    <property type="match status" value="1"/>
</dbReference>
<dbReference type="Pfam" id="PF12697">
    <property type="entry name" value="Abhydrolase_6"/>
    <property type="match status" value="1"/>
</dbReference>
<dbReference type="Proteomes" id="UP001338125">
    <property type="component" value="Unassembled WGS sequence"/>
</dbReference>
<gene>
    <name evidence="3" type="ORF">PT974_02037</name>
</gene>
<comment type="caution">
    <text evidence="3">The sequence shown here is derived from an EMBL/GenBank/DDBJ whole genome shotgun (WGS) entry which is preliminary data.</text>
</comment>
<dbReference type="InterPro" id="IPR000073">
    <property type="entry name" value="AB_hydrolase_1"/>
</dbReference>
<comment type="similarity">
    <text evidence="1">Belongs to the AB hydrolase superfamily. FUS2 hydrolase family.</text>
</comment>
<dbReference type="PANTHER" id="PTHR22946:SF12">
    <property type="entry name" value="CONIDIAL PIGMENT BIOSYNTHESIS PROTEIN AYG1 (AFU_ORTHOLOGUE AFUA_2G17550)"/>
    <property type="match status" value="1"/>
</dbReference>
<organism evidence="3 4">
    <name type="scientific">Cladobotryum mycophilum</name>
    <dbReference type="NCBI Taxonomy" id="491253"/>
    <lineage>
        <taxon>Eukaryota</taxon>
        <taxon>Fungi</taxon>
        <taxon>Dikarya</taxon>
        <taxon>Ascomycota</taxon>
        <taxon>Pezizomycotina</taxon>
        <taxon>Sordariomycetes</taxon>
        <taxon>Hypocreomycetidae</taxon>
        <taxon>Hypocreales</taxon>
        <taxon>Hypocreaceae</taxon>
        <taxon>Cladobotryum</taxon>
    </lineage>
</organism>
<feature type="domain" description="AB hydrolase-1" evidence="2">
    <location>
        <begin position="170"/>
        <end position="286"/>
    </location>
</feature>
<name>A0ABR0SX63_9HYPO</name>
<dbReference type="PANTHER" id="PTHR22946">
    <property type="entry name" value="DIENELACTONE HYDROLASE DOMAIN-CONTAINING PROTEIN-RELATED"/>
    <property type="match status" value="1"/>
</dbReference>
<evidence type="ECO:0000313" key="4">
    <source>
        <dbReference type="Proteomes" id="UP001338125"/>
    </source>
</evidence>
<dbReference type="Gene3D" id="1.20.1440.110">
    <property type="entry name" value="acylaminoacyl peptidase"/>
    <property type="match status" value="1"/>
</dbReference>
<protein>
    <submittedName>
        <fullName evidence="3">Hydrolase acrC</fullName>
    </submittedName>
</protein>
<evidence type="ECO:0000256" key="1">
    <source>
        <dbReference type="ARBA" id="ARBA00038115"/>
    </source>
</evidence>